<feature type="domain" description="DUF4378" evidence="3">
    <location>
        <begin position="777"/>
        <end position="924"/>
    </location>
</feature>
<dbReference type="PANTHER" id="PTHR47212:SF4">
    <property type="entry name" value="ADHESIN-LIKE PROTEIN, PUTATIVE (DUF3741)-RELATED"/>
    <property type="match status" value="1"/>
</dbReference>
<reference evidence="5 6" key="2">
    <citation type="submission" date="2025-04" db="UniProtKB">
        <authorList>
            <consortium name="RefSeq"/>
        </authorList>
    </citation>
    <scope>IDENTIFICATION</scope>
    <source>
        <tissue evidence="5 6">Whole plant</tissue>
    </source>
</reference>
<feature type="region of interest" description="Disordered" evidence="1">
    <location>
        <begin position="324"/>
        <end position="349"/>
    </location>
</feature>
<dbReference type="Pfam" id="PF12552">
    <property type="entry name" value="DUF3741"/>
    <property type="match status" value="1"/>
</dbReference>
<dbReference type="RefSeq" id="XP_020996580.1">
    <property type="nucleotide sequence ID" value="XM_021140921.2"/>
</dbReference>
<feature type="region of interest" description="Disordered" evidence="1">
    <location>
        <begin position="404"/>
        <end position="446"/>
    </location>
</feature>
<keyword evidence="4" id="KW-1185">Reference proteome</keyword>
<evidence type="ECO:0000313" key="4">
    <source>
        <dbReference type="Proteomes" id="UP000515211"/>
    </source>
</evidence>
<accession>A0A6P5NJ21</accession>
<evidence type="ECO:0000259" key="2">
    <source>
        <dbReference type="Pfam" id="PF12552"/>
    </source>
</evidence>
<dbReference type="Proteomes" id="UP000515211">
    <property type="component" value="Chromosome 4"/>
</dbReference>
<organism evidence="4 5">
    <name type="scientific">Arachis duranensis</name>
    <name type="common">Wild peanut</name>
    <dbReference type="NCBI Taxonomy" id="130453"/>
    <lineage>
        <taxon>Eukaryota</taxon>
        <taxon>Viridiplantae</taxon>
        <taxon>Streptophyta</taxon>
        <taxon>Embryophyta</taxon>
        <taxon>Tracheophyta</taxon>
        <taxon>Spermatophyta</taxon>
        <taxon>Magnoliopsida</taxon>
        <taxon>eudicotyledons</taxon>
        <taxon>Gunneridae</taxon>
        <taxon>Pentapetalae</taxon>
        <taxon>rosids</taxon>
        <taxon>fabids</taxon>
        <taxon>Fabales</taxon>
        <taxon>Fabaceae</taxon>
        <taxon>Papilionoideae</taxon>
        <taxon>50 kb inversion clade</taxon>
        <taxon>dalbergioids sensu lato</taxon>
        <taxon>Dalbergieae</taxon>
        <taxon>Pterocarpus clade</taxon>
        <taxon>Arachis</taxon>
    </lineage>
</organism>
<gene>
    <name evidence="5 6 7" type="primary">LOC107485791</name>
</gene>
<evidence type="ECO:0000313" key="7">
    <source>
        <dbReference type="RefSeq" id="XP_052115898.1"/>
    </source>
</evidence>
<evidence type="ECO:0000313" key="5">
    <source>
        <dbReference type="RefSeq" id="XP_020996579.1"/>
    </source>
</evidence>
<evidence type="ECO:0000256" key="1">
    <source>
        <dbReference type="SAM" id="MobiDB-lite"/>
    </source>
</evidence>
<feature type="compositionally biased region" description="Basic residues" evidence="1">
    <location>
        <begin position="141"/>
        <end position="151"/>
    </location>
</feature>
<evidence type="ECO:0000313" key="6">
    <source>
        <dbReference type="RefSeq" id="XP_020996580.1"/>
    </source>
</evidence>
<feature type="compositionally biased region" description="Basic residues" evidence="1">
    <location>
        <begin position="324"/>
        <end position="334"/>
    </location>
</feature>
<name>A0A6P5NJ21_ARADU</name>
<dbReference type="RefSeq" id="XP_052115898.1">
    <property type="nucleotide sequence ID" value="XM_052259938.1"/>
</dbReference>
<dbReference type="GeneID" id="107485791"/>
<evidence type="ECO:0000259" key="3">
    <source>
        <dbReference type="Pfam" id="PF14309"/>
    </source>
</evidence>
<sequence length="954" mass="107444">MAKRPPRLTVQYEKDQSGCMWGFISMFDFRHGRSTRRMIADAKRSSQHAVGAVPVPTKNKFETLSDLDEEYQGHLCSRIFQERGESMRLIEITDPDKPSMKKLIEEEMFIEKDAVKDLGHADQVESKKSRVASEVSPKTDSKRKKKSRKKSRDMDTHELNSDATLKSEFLHNPHSRQQSKDNLDLDKIMEDFCHVKGGCSVMHDNDSEVNSQSNQNYGVSENLARDAIHEFVNQMIANGKDQAEDGKSNCSNELMEALQVISSDKELFVRLLQDSDSILLKHVQELGNSHAINDNEHSSVIGSKFSVEEDLDNLKQEKETFNRKHRNFFRKRSKSQSEGPTNENGKTEFTNRIVILKPALTSSRSSGSILASSLDSHDVVHHKGRFVKVSSHFSLTEIKRKLKHAMGREKHGNAEGISRKLPDKCQNKGPGSKTIGKDNNVGMRSPTKDHFFMEKIARPMFDVMNGNKTGASKHSEFSVEHENDSSKQRVSNLYIEARKHLCEMLDSGDENTNISGRQSPKTLGRILSIPEYNFSPLGSPGRDLEHHFVTTKTRFSVSDRPSEVNQDNLSPKQATFVDPLDQATSNSEKQSSICEEISNNEVQQINSQSNLAHDVGRVDIEETCSPVIDETVTEVNVESEKETDILQSSPIPVGFVMEKEQYCVMLEISDSTQGSSCLNQVVTEDVQPSSPPLSPSHSCVAKKIEELESITDVSGRPSPVSVLDTPFLDEDSSPGYSRCQAVKLPVRPLQFDECDSSPVDQLERGKYCFKENELIYDYIKAVLQASSLTPDQLLVKCLSSDEILDPSLFAQIEFFPNPLCHDQKLLFDCIEEILVEVCWYYFGVSPYVSFVNPSIRPTPNMKRVTLKVFEGVCWHILPLPPPRTLEQIVRKDLAGSETWMDLRPDAETVGFEMGEVILAELMEDTILSFISEIPESECSQLQFEADNNESTINL</sequence>
<feature type="compositionally biased region" description="Polar residues" evidence="1">
    <location>
        <begin position="336"/>
        <end position="349"/>
    </location>
</feature>
<dbReference type="PANTHER" id="PTHR47212">
    <property type="entry name" value="ADHESIN-LIKE PROTEIN, PUTATIVE (DUF3741)-RELATED"/>
    <property type="match status" value="1"/>
</dbReference>
<feature type="compositionally biased region" description="Basic and acidic residues" evidence="1">
    <location>
        <begin position="406"/>
        <end position="426"/>
    </location>
</feature>
<feature type="region of interest" description="Disordered" evidence="1">
    <location>
        <begin position="120"/>
        <end position="181"/>
    </location>
</feature>
<proteinExistence type="predicted"/>
<feature type="domain" description="DUF3741" evidence="2">
    <location>
        <begin position="233"/>
        <end position="277"/>
    </location>
</feature>
<dbReference type="Pfam" id="PF14309">
    <property type="entry name" value="DUF4378"/>
    <property type="match status" value="1"/>
</dbReference>
<dbReference type="InterPro" id="IPR022212">
    <property type="entry name" value="DUF3741"/>
</dbReference>
<dbReference type="RefSeq" id="XP_020996579.1">
    <property type="nucleotide sequence ID" value="XM_021140920.2"/>
</dbReference>
<dbReference type="AlphaFoldDB" id="A0A6P5NJ21"/>
<reference evidence="4" key="1">
    <citation type="journal article" date="2016" name="Nat. Genet.">
        <title>The genome sequences of Arachis duranensis and Arachis ipaensis, the diploid ancestors of cultivated peanut.</title>
        <authorList>
            <person name="Bertioli D.J."/>
            <person name="Cannon S.B."/>
            <person name="Froenicke L."/>
            <person name="Huang G."/>
            <person name="Farmer A.D."/>
            <person name="Cannon E.K."/>
            <person name="Liu X."/>
            <person name="Gao D."/>
            <person name="Clevenger J."/>
            <person name="Dash S."/>
            <person name="Ren L."/>
            <person name="Moretzsohn M.C."/>
            <person name="Shirasawa K."/>
            <person name="Huang W."/>
            <person name="Vidigal B."/>
            <person name="Abernathy B."/>
            <person name="Chu Y."/>
            <person name="Niederhuth C.E."/>
            <person name="Umale P."/>
            <person name="Araujo A.C."/>
            <person name="Kozik A."/>
            <person name="Kim K.D."/>
            <person name="Burow M.D."/>
            <person name="Varshney R.K."/>
            <person name="Wang X."/>
            <person name="Zhang X."/>
            <person name="Barkley N."/>
            <person name="Guimaraes P.M."/>
            <person name="Isobe S."/>
            <person name="Guo B."/>
            <person name="Liao B."/>
            <person name="Stalker H.T."/>
            <person name="Schmitz R.J."/>
            <person name="Scheffler B.E."/>
            <person name="Leal-Bertioli S.C."/>
            <person name="Xun X."/>
            <person name="Jackson S.A."/>
            <person name="Michelmore R."/>
            <person name="Ozias-Akins P."/>
        </authorList>
    </citation>
    <scope>NUCLEOTIDE SEQUENCE [LARGE SCALE GENOMIC DNA]</scope>
    <source>
        <strain evidence="4">cv. V14167</strain>
    </source>
</reference>
<protein>
    <submittedName>
        <fullName evidence="5 6">Uncharacterized protein LOC107485791 isoform X1</fullName>
    </submittedName>
</protein>
<dbReference type="InterPro" id="IPR025486">
    <property type="entry name" value="DUF4378"/>
</dbReference>